<evidence type="ECO:0000313" key="5">
    <source>
        <dbReference type="EMBL" id="AIG64649.1"/>
    </source>
</evidence>
<proteinExistence type="inferred from homology"/>
<accession>A0ABN4DHZ7</accession>
<organism evidence="5 6">
    <name type="scientific">Corynebacterium atypicum</name>
    <dbReference type="NCBI Taxonomy" id="191610"/>
    <lineage>
        <taxon>Bacteria</taxon>
        <taxon>Bacillati</taxon>
        <taxon>Actinomycetota</taxon>
        <taxon>Actinomycetes</taxon>
        <taxon>Mycobacteriales</taxon>
        <taxon>Corynebacteriaceae</taxon>
        <taxon>Corynebacterium</taxon>
    </lineage>
</organism>
<evidence type="ECO:0000313" key="6">
    <source>
        <dbReference type="Proteomes" id="UP000028504"/>
    </source>
</evidence>
<evidence type="ECO:0000256" key="3">
    <source>
        <dbReference type="SAM" id="SignalP"/>
    </source>
</evidence>
<sequence>MKLNALAAVIAALAIAGPLTACTSSPGSGSATDQTTAAAGTTTGATSVTNCGAEVTFDEAPQRVTLLKPASVPSLAELELLDKVTAKAGRYPAEYYDSATNAALDQIPSITDKLDAGGHLQISKEEVVATSPDLVTGFTDTVNRETMAGTAGIKMIENPALCGALKGEATWEDVFNDVRLFGAIFDKADKAEEVIGELKDRIAALEKDAADAQPTTVTVLYPTVGDGVTYAYGTGSGSHPVVKSAGLDNVYGDQKDRVFEVTAEDLVAKNPDVILSLYSEGEAGPVVDTIKKMTDMDRVTAVRHDAILPLLLNFVEPPTPLAVDGLEKLDQFLKEHR</sequence>
<keyword evidence="3" id="KW-0732">Signal</keyword>
<feature type="compositionally biased region" description="Low complexity" evidence="2">
    <location>
        <begin position="27"/>
        <end position="45"/>
    </location>
</feature>
<dbReference type="PROSITE" id="PS50983">
    <property type="entry name" value="FE_B12_PBP"/>
    <property type="match status" value="1"/>
</dbReference>
<evidence type="ECO:0000256" key="2">
    <source>
        <dbReference type="SAM" id="MobiDB-lite"/>
    </source>
</evidence>
<keyword evidence="6" id="KW-1185">Reference proteome</keyword>
<dbReference type="EMBL" id="CP008944">
    <property type="protein sequence ID" value="AIG64649.1"/>
    <property type="molecule type" value="Genomic_DNA"/>
</dbReference>
<feature type="chain" id="PRO_5045745896" evidence="3">
    <location>
        <begin position="22"/>
        <end position="337"/>
    </location>
</feature>
<dbReference type="InterPro" id="IPR050902">
    <property type="entry name" value="ABC_Transporter_SBP"/>
</dbReference>
<protein>
    <submittedName>
        <fullName evidence="5">ABC transporter substrate-binding protein</fullName>
    </submittedName>
</protein>
<feature type="domain" description="Fe/B12 periplasmic-binding" evidence="4">
    <location>
        <begin position="63"/>
        <end position="337"/>
    </location>
</feature>
<feature type="signal peptide" evidence="3">
    <location>
        <begin position="1"/>
        <end position="21"/>
    </location>
</feature>
<name>A0ABN4DHZ7_9CORY</name>
<evidence type="ECO:0000256" key="1">
    <source>
        <dbReference type="ARBA" id="ARBA00008814"/>
    </source>
</evidence>
<comment type="similarity">
    <text evidence="1">Belongs to the bacterial solute-binding protein 8 family.</text>
</comment>
<dbReference type="RefSeq" id="WP_038606623.1">
    <property type="nucleotide sequence ID" value="NZ_CP008944.1"/>
</dbReference>
<dbReference type="PANTHER" id="PTHR30535:SF34">
    <property type="entry name" value="MOLYBDATE-BINDING PROTEIN MOLA"/>
    <property type="match status" value="1"/>
</dbReference>
<evidence type="ECO:0000259" key="4">
    <source>
        <dbReference type="PROSITE" id="PS50983"/>
    </source>
</evidence>
<dbReference type="PANTHER" id="PTHR30535">
    <property type="entry name" value="VITAMIN B12-BINDING PROTEIN"/>
    <property type="match status" value="1"/>
</dbReference>
<dbReference type="InterPro" id="IPR002491">
    <property type="entry name" value="ABC_transptr_periplasmic_BD"/>
</dbReference>
<dbReference type="Gene3D" id="3.40.50.1980">
    <property type="entry name" value="Nitrogenase molybdenum iron protein domain"/>
    <property type="match status" value="2"/>
</dbReference>
<gene>
    <name evidence="5" type="ORF">CATYP_08820</name>
</gene>
<dbReference type="SUPFAM" id="SSF53807">
    <property type="entry name" value="Helical backbone' metal receptor"/>
    <property type="match status" value="1"/>
</dbReference>
<feature type="region of interest" description="Disordered" evidence="2">
    <location>
        <begin position="24"/>
        <end position="45"/>
    </location>
</feature>
<dbReference type="Pfam" id="PF01497">
    <property type="entry name" value="Peripla_BP_2"/>
    <property type="match status" value="1"/>
</dbReference>
<reference evidence="5 6" key="1">
    <citation type="submission" date="2014-07" db="EMBL/GenBank/DDBJ databases">
        <title>Complete genome sequence of Corynebacterium atypicum DSM 44849: identifiction of the mycolic acid biosynthesis genes.</title>
        <authorList>
            <person name="Tippelt A."/>
            <person name="Mollmann S."/>
            <person name="Albersmeier A."/>
            <person name="Jaenicke S."/>
            <person name="Ruckert C."/>
            <person name="Tauch A."/>
        </authorList>
    </citation>
    <scope>NUCLEOTIDE SEQUENCE [LARGE SCALE GENOMIC DNA]</scope>
    <source>
        <strain evidence="5 6">R2070</strain>
    </source>
</reference>
<dbReference type="Proteomes" id="UP000028504">
    <property type="component" value="Chromosome"/>
</dbReference>